<proteinExistence type="predicted"/>
<dbReference type="PANTHER" id="PTHR13457:SF1">
    <property type="entry name" value="HEAT REPEAT-CONTAINING PROTEIN 1"/>
    <property type="match status" value="1"/>
</dbReference>
<accession>A0A9Q0PVL6</accession>
<organism evidence="1 2">
    <name type="scientific">Salix koriyanagi</name>
    <dbReference type="NCBI Taxonomy" id="2511006"/>
    <lineage>
        <taxon>Eukaryota</taxon>
        <taxon>Viridiplantae</taxon>
        <taxon>Streptophyta</taxon>
        <taxon>Embryophyta</taxon>
        <taxon>Tracheophyta</taxon>
        <taxon>Spermatophyta</taxon>
        <taxon>Magnoliopsida</taxon>
        <taxon>eudicotyledons</taxon>
        <taxon>Gunneridae</taxon>
        <taxon>Pentapetalae</taxon>
        <taxon>rosids</taxon>
        <taxon>fabids</taxon>
        <taxon>Malpighiales</taxon>
        <taxon>Salicaceae</taxon>
        <taxon>Saliceae</taxon>
        <taxon>Salix</taxon>
    </lineage>
</organism>
<dbReference type="PANTHER" id="PTHR13457">
    <property type="entry name" value="BAP28"/>
    <property type="match status" value="1"/>
</dbReference>
<dbReference type="GO" id="GO:0032040">
    <property type="term" value="C:small-subunit processome"/>
    <property type="evidence" value="ECO:0007669"/>
    <property type="project" value="TreeGrafter"/>
</dbReference>
<dbReference type="GO" id="GO:0030515">
    <property type="term" value="F:snoRNA binding"/>
    <property type="evidence" value="ECO:0007669"/>
    <property type="project" value="TreeGrafter"/>
</dbReference>
<reference evidence="1" key="1">
    <citation type="submission" date="2022-11" db="EMBL/GenBank/DDBJ databases">
        <authorList>
            <person name="Hyden B.L."/>
            <person name="Feng K."/>
            <person name="Yates T."/>
            <person name="Jawdy S."/>
            <person name="Smart L.B."/>
            <person name="Muchero W."/>
        </authorList>
    </citation>
    <scope>NUCLEOTIDE SEQUENCE</scope>
    <source>
        <tissue evidence="1">Shoot tip</tissue>
    </source>
</reference>
<dbReference type="GO" id="GO:0034455">
    <property type="term" value="C:t-UTP complex"/>
    <property type="evidence" value="ECO:0007669"/>
    <property type="project" value="TreeGrafter"/>
</dbReference>
<dbReference type="InterPro" id="IPR040191">
    <property type="entry name" value="UTP10"/>
</dbReference>
<dbReference type="AlphaFoldDB" id="A0A9Q0PVL6"/>
<keyword evidence="2" id="KW-1185">Reference proteome</keyword>
<dbReference type="GO" id="GO:0000462">
    <property type="term" value="P:maturation of SSU-rRNA from tricistronic rRNA transcript (SSU-rRNA, 5.8S rRNA, LSU-rRNA)"/>
    <property type="evidence" value="ECO:0007669"/>
    <property type="project" value="TreeGrafter"/>
</dbReference>
<name>A0A9Q0PVL6_9ROSI</name>
<protein>
    <submittedName>
        <fullName evidence="1">Uncharacterized protein</fullName>
    </submittedName>
</protein>
<sequence length="243" mass="26905">MQITCSTVVHTLNFIFEQESRIGGSASGKKKRISKAHQTSTLDGDVVCKVETALCLLSSLLDILILKNDIASRELLIGPLFKLLEKIFSDEWMPAQDENWIKASYGISQTGSSTICYTQQTLLLVLEDIISSLKNAIPLKDDITNKINIKMLITCARSAKHGVVRNHVFSLLSSIVKVVPENIMGYILDIFTVAGESTVSQIDSHSQHVFENLISAVVPCWLAETRNTDKLLQVFVNVLPKDC</sequence>
<dbReference type="GO" id="GO:0030686">
    <property type="term" value="C:90S preribosome"/>
    <property type="evidence" value="ECO:0007669"/>
    <property type="project" value="TreeGrafter"/>
</dbReference>
<dbReference type="GO" id="GO:0045943">
    <property type="term" value="P:positive regulation of transcription by RNA polymerase I"/>
    <property type="evidence" value="ECO:0007669"/>
    <property type="project" value="TreeGrafter"/>
</dbReference>
<evidence type="ECO:0000313" key="2">
    <source>
        <dbReference type="Proteomes" id="UP001151752"/>
    </source>
</evidence>
<dbReference type="Proteomes" id="UP001151752">
    <property type="component" value="Chromosome 3"/>
</dbReference>
<gene>
    <name evidence="1" type="ORF">OIU74_014351</name>
</gene>
<dbReference type="EMBL" id="JAPFFM010000017">
    <property type="protein sequence ID" value="KAJ6695188.1"/>
    <property type="molecule type" value="Genomic_DNA"/>
</dbReference>
<reference evidence="1" key="2">
    <citation type="journal article" date="2023" name="Int. J. Mol. Sci.">
        <title>De Novo Assembly and Annotation of 11 Diverse Shrub Willow (Salix) Genomes Reveals Novel Gene Organization in Sex-Linked Regions.</title>
        <authorList>
            <person name="Hyden B."/>
            <person name="Feng K."/>
            <person name="Yates T.B."/>
            <person name="Jawdy S."/>
            <person name="Cereghino C."/>
            <person name="Smart L.B."/>
            <person name="Muchero W."/>
        </authorList>
    </citation>
    <scope>NUCLEOTIDE SEQUENCE</scope>
    <source>
        <tissue evidence="1">Shoot tip</tissue>
    </source>
</reference>
<evidence type="ECO:0000313" key="1">
    <source>
        <dbReference type="EMBL" id="KAJ6695188.1"/>
    </source>
</evidence>
<comment type="caution">
    <text evidence="1">The sequence shown here is derived from an EMBL/GenBank/DDBJ whole genome shotgun (WGS) entry which is preliminary data.</text>
</comment>